<comment type="caution">
    <text evidence="1">The sequence shown here is derived from an EMBL/GenBank/DDBJ whole genome shotgun (WGS) entry which is preliminary data.</text>
</comment>
<gene>
    <name evidence="1" type="ORF">NP233_g2865</name>
</gene>
<reference evidence="1" key="1">
    <citation type="submission" date="2022-07" db="EMBL/GenBank/DDBJ databases">
        <title>Genome Sequence of Leucocoprinus birnbaumii.</title>
        <authorList>
            <person name="Buettner E."/>
        </authorList>
    </citation>
    <scope>NUCLEOTIDE SEQUENCE</scope>
    <source>
        <strain evidence="1">VT141</strain>
    </source>
</reference>
<dbReference type="AlphaFoldDB" id="A0AAD5VXH9"/>
<dbReference type="SUPFAM" id="SSF52540">
    <property type="entry name" value="P-loop containing nucleoside triphosphate hydrolases"/>
    <property type="match status" value="1"/>
</dbReference>
<name>A0AAD5VXH9_9AGAR</name>
<accession>A0AAD5VXH9</accession>
<keyword evidence="2" id="KW-1185">Reference proteome</keyword>
<dbReference type="Proteomes" id="UP001213000">
    <property type="component" value="Unassembled WGS sequence"/>
</dbReference>
<dbReference type="EMBL" id="JANIEX010000129">
    <property type="protein sequence ID" value="KAJ3572754.1"/>
    <property type="molecule type" value="Genomic_DNA"/>
</dbReference>
<evidence type="ECO:0000313" key="2">
    <source>
        <dbReference type="Proteomes" id="UP001213000"/>
    </source>
</evidence>
<evidence type="ECO:0000313" key="1">
    <source>
        <dbReference type="EMBL" id="KAJ3572754.1"/>
    </source>
</evidence>
<proteinExistence type="predicted"/>
<organism evidence="1 2">
    <name type="scientific">Leucocoprinus birnbaumii</name>
    <dbReference type="NCBI Taxonomy" id="56174"/>
    <lineage>
        <taxon>Eukaryota</taxon>
        <taxon>Fungi</taxon>
        <taxon>Dikarya</taxon>
        <taxon>Basidiomycota</taxon>
        <taxon>Agaricomycotina</taxon>
        <taxon>Agaricomycetes</taxon>
        <taxon>Agaricomycetidae</taxon>
        <taxon>Agaricales</taxon>
        <taxon>Agaricineae</taxon>
        <taxon>Agaricaceae</taxon>
        <taxon>Leucocoprinus</taxon>
    </lineage>
</organism>
<protein>
    <recommendedName>
        <fullName evidence="3">NACHT domain-containing protein</fullName>
    </recommendedName>
</protein>
<dbReference type="InterPro" id="IPR027417">
    <property type="entry name" value="P-loop_NTPase"/>
</dbReference>
<sequence>MSFFDHAHDLSLQGNVFIQNNGVRSGINRLEEYTLKQALRDSSDREILRCSEGTRMAHRKQIMGWAKGQWKLDKSRVMWMDGPAGVGKSAVAQTCADEMGELLSAAFFFSRANGFLGKSLDFQFHALIVQPIRKSNHADRNAMVDTIIVIDGFDECGALSKTFDSFQTQVAIINIITTSAVTGTSPFLWANFSCPETHILSALQDKPASDITWGLTLPLEAPNADEDIRAYFQGAFKTIRRKYPSISPSWPSRKSFARLVEQADGFFIYATKRLQALLTSDETERAKFSKLDRLYLLIMDGIPKETLPSTMLILWAYDRLPMMAPTNYQLRMWSSFPILSSLLGFSGPVFADAISPLQSVLQEYNNNGHPSLRFFHASFIDFLTDPARSRGRYCIRTIEICTQFWSACVDVLCRPLPLVSKRHPSYCVHLKKQEQKEVVVRQAAFTILFYIPSLGDHFPLSKRPDILRKMTQIDWNLQACAYETYAVDDALGFLRGIPRKWRSRIIRPRNVFYKVLYIAFGLPLGKEFVLGHGNKKALLEGFCLEPYQKS</sequence>
<evidence type="ECO:0008006" key="3">
    <source>
        <dbReference type="Google" id="ProtNLM"/>
    </source>
</evidence>